<dbReference type="InterPro" id="IPR038109">
    <property type="entry name" value="DNA_bind_recomb_sf"/>
</dbReference>
<reference evidence="6" key="4">
    <citation type="submission" date="2016-08" db="EMBL/GenBank/DDBJ databases">
        <title>Sequencing, assembly and comparative genomics of S. aureofaciens ATCC 10762.</title>
        <authorList>
            <person name="Gradnigo J.S."/>
            <person name="Johnson N."/>
            <person name="Somerville G.A."/>
        </authorList>
    </citation>
    <scope>NUCLEOTIDE SEQUENCE [LARGE SCALE GENOMIC DNA]</scope>
    <source>
        <strain evidence="6">ATCC 10762 / DSM 40127 / CCM 3239 / JCM 4008 / LMG 5968 / NBRC 12843 / NCIMB 8234 / A-377</strain>
    </source>
</reference>
<reference evidence="4" key="1">
    <citation type="journal article" date="2014" name="Int. J. Syst. Evol. Microbiol.">
        <title>Complete genome sequence of Corynebacterium casei LMG S-19264T (=DSM 44701T), isolated from a smear-ripened cheese.</title>
        <authorList>
            <consortium name="US DOE Joint Genome Institute (JGI-PGF)"/>
            <person name="Walter F."/>
            <person name="Albersmeier A."/>
            <person name="Kalinowski J."/>
            <person name="Ruckert C."/>
        </authorList>
    </citation>
    <scope>NUCLEOTIDE SEQUENCE</scope>
    <source>
        <strain evidence="4">JCM 4434</strain>
    </source>
</reference>
<dbReference type="InterPro" id="IPR006119">
    <property type="entry name" value="Resolv_N"/>
</dbReference>
<dbReference type="InterPro" id="IPR036162">
    <property type="entry name" value="Resolvase-like_N_sf"/>
</dbReference>
<proteinExistence type="predicted"/>
<dbReference type="InterPro" id="IPR050639">
    <property type="entry name" value="SSR_resolvase"/>
</dbReference>
<dbReference type="PROSITE" id="PS51737">
    <property type="entry name" value="RECOMBINASE_DNA_BIND"/>
    <property type="match status" value="1"/>
</dbReference>
<dbReference type="Pfam" id="PF07508">
    <property type="entry name" value="Recombinase"/>
    <property type="match status" value="1"/>
</dbReference>
<evidence type="ECO:0000259" key="3">
    <source>
        <dbReference type="PROSITE" id="PS51737"/>
    </source>
</evidence>
<dbReference type="Proteomes" id="UP000610124">
    <property type="component" value="Unassembled WGS sequence"/>
</dbReference>
<evidence type="ECO:0000313" key="6">
    <source>
        <dbReference type="Proteomes" id="UP000037395"/>
    </source>
</evidence>
<dbReference type="Gene3D" id="3.40.50.1390">
    <property type="entry name" value="Resolvase, N-terminal catalytic domain"/>
    <property type="match status" value="1"/>
</dbReference>
<evidence type="ECO:0000313" key="5">
    <source>
        <dbReference type="EMBL" id="OEV34548.1"/>
    </source>
</evidence>
<dbReference type="Proteomes" id="UP000037395">
    <property type="component" value="Unassembled WGS sequence"/>
</dbReference>
<dbReference type="InterPro" id="IPR011109">
    <property type="entry name" value="DNA_bind_recombinase_dom"/>
</dbReference>
<reference evidence="4" key="5">
    <citation type="submission" date="2020-09" db="EMBL/GenBank/DDBJ databases">
        <authorList>
            <person name="Sun Q."/>
            <person name="Ohkuma M."/>
        </authorList>
    </citation>
    <scope>NUCLEOTIDE SEQUENCE</scope>
    <source>
        <strain evidence="4">JCM 4434</strain>
    </source>
</reference>
<dbReference type="AlphaFoldDB" id="A0A1E7N1I1"/>
<dbReference type="PROSITE" id="PS51736">
    <property type="entry name" value="RECOMBINASES_3"/>
    <property type="match status" value="1"/>
</dbReference>
<accession>A0A8H9HL46</accession>
<keyword evidence="6" id="KW-1185">Reference proteome</keyword>
<dbReference type="PANTHER" id="PTHR30461">
    <property type="entry name" value="DNA-INVERTASE FROM LAMBDOID PROPHAGE"/>
    <property type="match status" value="1"/>
</dbReference>
<dbReference type="SMART" id="SM00857">
    <property type="entry name" value="Resolvase"/>
    <property type="match status" value="1"/>
</dbReference>
<dbReference type="GeneID" id="97484937"/>
<dbReference type="SUPFAM" id="SSF53041">
    <property type="entry name" value="Resolvase-like"/>
    <property type="match status" value="1"/>
</dbReference>
<feature type="domain" description="Recombinase" evidence="3">
    <location>
        <begin position="161"/>
        <end position="290"/>
    </location>
</feature>
<dbReference type="CDD" id="cd00338">
    <property type="entry name" value="Ser_Recombinase"/>
    <property type="match status" value="1"/>
</dbReference>
<gene>
    <name evidence="4" type="ORF">GCM10010502_17840</name>
    <name evidence="5" type="ORF">HS99_0035240</name>
</gene>
<dbReference type="Pfam" id="PF00239">
    <property type="entry name" value="Resolvase"/>
    <property type="match status" value="1"/>
</dbReference>
<dbReference type="OrthoDB" id="3372479at2"/>
<dbReference type="EMBL" id="JPRF03000044">
    <property type="protein sequence ID" value="OEV34548.1"/>
    <property type="molecule type" value="Genomic_DNA"/>
</dbReference>
<evidence type="ECO:0000256" key="1">
    <source>
        <dbReference type="SAM" id="Coils"/>
    </source>
</evidence>
<dbReference type="GO" id="GO:0000150">
    <property type="term" value="F:DNA strand exchange activity"/>
    <property type="evidence" value="ECO:0007669"/>
    <property type="project" value="InterPro"/>
</dbReference>
<sequence>MHHHTLSDLYLRLSLDRDGKTAIERQEADCRAWAERHGLTVRKVHIDRGRSGFKDVERKGFDSALAAVTAGVVGTLIVWKLDRLSRKGIGQVGKVLDDIEKAGGRLVSVVDGLDTSNDSARMVVAMLAELARSESKNLGTRVAHAKRHLRRQGQWIGGQPPYGLLVDPTTKKLTHDPDTAVYARLIADGALAGKSLVQIARLLNEYDIPSARGGQWNAASIMNLVKSPAFAGLMPETETIEAEDGSRKFTSRVFPYRDPETLDTVSIGEGIITVGERERIIRQLESRTRVHAGKRMPKPNGTALLTSLVFCDVPGCGRRMHKVGNSYQCMARRAGNQCPGASAMADRVDEYVSERFLSMLPALELDDPMLVAIADRWVKRADPETFAKRGAIADEIADQEARLADLEDARYVRGEFDRPGALDRYDRLAARLQSRIDGLRADLTALPLPAVDITPLLDGELLRAAWAAATQDQKRDRLSLAIDGVFISKGQRGKRFIPEQRVRIKWAEIKE</sequence>
<comment type="caution">
    <text evidence="5">The sequence shown here is derived from an EMBL/GenBank/DDBJ whole genome shotgun (WGS) entry which is preliminary data.</text>
</comment>
<reference evidence="5" key="3">
    <citation type="submission" date="2016-08" db="EMBL/GenBank/DDBJ databases">
        <title>Sequencing, Assembly and Comparative Genomics of S. aureofaciens ATCC 10762.</title>
        <authorList>
            <person name="Gradnigo J.S."/>
            <person name="Johnson N."/>
            <person name="Somerville G.A."/>
        </authorList>
    </citation>
    <scope>NUCLEOTIDE SEQUENCE [LARGE SCALE GENOMIC DNA]</scope>
    <source>
        <strain evidence="5">ATCC 10762</strain>
    </source>
</reference>
<name>A0A1E7N1I1_KITAU</name>
<dbReference type="EMBL" id="BMUB01000003">
    <property type="protein sequence ID" value="GGU67154.1"/>
    <property type="molecule type" value="Genomic_DNA"/>
</dbReference>
<keyword evidence="1" id="KW-0175">Coiled coil</keyword>
<dbReference type="GO" id="GO:0003677">
    <property type="term" value="F:DNA binding"/>
    <property type="evidence" value="ECO:0007669"/>
    <property type="project" value="InterPro"/>
</dbReference>
<reference evidence="5 6" key="2">
    <citation type="submission" date="2014-07" db="EMBL/GenBank/DDBJ databases">
        <authorList>
            <person name="Zhang J.E."/>
            <person name="Yang H."/>
            <person name="Guo J."/>
            <person name="Deng Z."/>
            <person name="Luo H."/>
            <person name="Luo M."/>
            <person name="Zhao B."/>
        </authorList>
    </citation>
    <scope>NUCLEOTIDE SEQUENCE [LARGE SCALE GENOMIC DNA]</scope>
    <source>
        <strain evidence="5">ATCC 10762</strain>
        <strain evidence="6">ATCC 10762 / DSM 40127 / CCM 3239 / JCM 4008 / LMG 5968 / NBRC 12843 / NCIMB 8234 / A-377</strain>
    </source>
</reference>
<dbReference type="KEGG" id="kau:B6264_10760"/>
<organism evidence="5 6">
    <name type="scientific">Kitasatospora aureofaciens</name>
    <name type="common">Streptomyces aureofaciens</name>
    <dbReference type="NCBI Taxonomy" id="1894"/>
    <lineage>
        <taxon>Bacteria</taxon>
        <taxon>Bacillati</taxon>
        <taxon>Actinomycetota</taxon>
        <taxon>Actinomycetes</taxon>
        <taxon>Kitasatosporales</taxon>
        <taxon>Streptomycetaceae</taxon>
        <taxon>Kitasatospora</taxon>
    </lineage>
</organism>
<accession>A0A1E7N1I1</accession>
<feature type="domain" description="Resolvase/invertase-type recombinase catalytic" evidence="2">
    <location>
        <begin position="6"/>
        <end position="153"/>
    </location>
</feature>
<dbReference type="PANTHER" id="PTHR30461:SF23">
    <property type="entry name" value="DNA RECOMBINASE-RELATED"/>
    <property type="match status" value="1"/>
</dbReference>
<dbReference type="Gene3D" id="3.90.1750.20">
    <property type="entry name" value="Putative Large Serine Recombinase, Chain B, Domain 2"/>
    <property type="match status" value="1"/>
</dbReference>
<evidence type="ECO:0000259" key="2">
    <source>
        <dbReference type="PROSITE" id="PS51736"/>
    </source>
</evidence>
<evidence type="ECO:0000313" key="4">
    <source>
        <dbReference type="EMBL" id="GGU67154.1"/>
    </source>
</evidence>
<feature type="coiled-coil region" evidence="1">
    <location>
        <begin position="389"/>
        <end position="442"/>
    </location>
</feature>
<dbReference type="RefSeq" id="WP_030552819.1">
    <property type="nucleotide sequence ID" value="NZ_BMUB01000003.1"/>
</dbReference>
<protein>
    <submittedName>
        <fullName evidence="4">Integrase</fullName>
    </submittedName>
</protein>